<keyword evidence="3 6" id="KW-0812">Transmembrane</keyword>
<evidence type="ECO:0000256" key="2">
    <source>
        <dbReference type="ARBA" id="ARBA00022448"/>
    </source>
</evidence>
<dbReference type="EMBL" id="CP060715">
    <property type="protein sequence ID" value="QNN59984.1"/>
    <property type="molecule type" value="Genomic_DNA"/>
</dbReference>
<name>A0A7G9RWK9_9FIRM</name>
<feature type="transmembrane region" description="Helical" evidence="6">
    <location>
        <begin position="127"/>
        <end position="157"/>
    </location>
</feature>
<feature type="transmembrane region" description="Helical" evidence="6">
    <location>
        <begin position="204"/>
        <end position="228"/>
    </location>
</feature>
<feature type="transmembrane region" description="Helical" evidence="6">
    <location>
        <begin position="411"/>
        <end position="432"/>
    </location>
</feature>
<feature type="domain" description="Citrate transporter-like" evidence="7">
    <location>
        <begin position="16"/>
        <end position="397"/>
    </location>
</feature>
<gene>
    <name evidence="8" type="ORF">H9L01_06250</name>
</gene>
<keyword evidence="5 6" id="KW-0472">Membrane</keyword>
<feature type="transmembrane region" description="Helical" evidence="6">
    <location>
        <begin position="6"/>
        <end position="21"/>
    </location>
</feature>
<keyword evidence="2" id="KW-0813">Transport</keyword>
<dbReference type="Pfam" id="PF03600">
    <property type="entry name" value="CitMHS"/>
    <property type="match status" value="1"/>
</dbReference>
<evidence type="ECO:0000256" key="6">
    <source>
        <dbReference type="SAM" id="Phobius"/>
    </source>
</evidence>
<sequence>MFNAITILAWTMIIVFLFLIMKKKLSPFTALIIVPLVFALIGSFMGLYTDQIMEVKKLTDASTIGFMDQIWILGDFVLGGIKKTSTTGIMLLFAIFYFALMLDAGMFDPITKLMIKFANGDPLRVLIATGVVAAAVSLNGDGTTTTLITCTAFIPLYKKLNMKMMNLAVMVILMNTIMNLLPWGGPTARVISVLPELNGMDSQVLRALTPGMVISVIYMMGVAVYLGLQERKRLGIKVLDEKELADLTTITDEEVLKMRRPHLFWPNLILTITIITLLMMENTFPSVFLFLVGTVIALMMNYPKLKDQKVRLHENSGDAVAVVILVLGAGVFTGLFTSTGMSDGLALSLTKMIPTSFGRFWGLVVAFLSAPGTFFLSNDAFYYGVLPVLTTAGESYGWTQMELGVASLLGQAFHLLSPLVAFIYLLLQMTGLDMGEWQKESAKWACGIFIIFIVTAGLTGAVPFYK</sequence>
<evidence type="ECO:0000259" key="7">
    <source>
        <dbReference type="Pfam" id="PF03600"/>
    </source>
</evidence>
<keyword evidence="9" id="KW-1185">Reference proteome</keyword>
<evidence type="ECO:0000313" key="8">
    <source>
        <dbReference type="EMBL" id="QNN59984.1"/>
    </source>
</evidence>
<comment type="subcellular location">
    <subcellularLocation>
        <location evidence="1">Membrane</location>
        <topology evidence="1">Multi-pass membrane protein</topology>
    </subcellularLocation>
</comment>
<evidence type="ECO:0000256" key="4">
    <source>
        <dbReference type="ARBA" id="ARBA00022989"/>
    </source>
</evidence>
<feature type="transmembrane region" description="Helical" evidence="6">
    <location>
        <begin position="28"/>
        <end position="49"/>
    </location>
</feature>
<feature type="transmembrane region" description="Helical" evidence="6">
    <location>
        <begin position="357"/>
        <end position="376"/>
    </location>
</feature>
<evidence type="ECO:0000256" key="5">
    <source>
        <dbReference type="ARBA" id="ARBA00023136"/>
    </source>
</evidence>
<dbReference type="Proteomes" id="UP000515928">
    <property type="component" value="Chromosome"/>
</dbReference>
<feature type="transmembrane region" description="Helical" evidence="6">
    <location>
        <begin position="164"/>
        <end position="184"/>
    </location>
</feature>
<dbReference type="GO" id="GO:0015137">
    <property type="term" value="F:citrate transmembrane transporter activity"/>
    <property type="evidence" value="ECO:0007669"/>
    <property type="project" value="InterPro"/>
</dbReference>
<dbReference type="RefSeq" id="WP_187533117.1">
    <property type="nucleotide sequence ID" value="NZ_CBCSHU010000002.1"/>
</dbReference>
<feature type="transmembrane region" description="Helical" evidence="6">
    <location>
        <begin position="263"/>
        <end position="280"/>
    </location>
</feature>
<organism evidence="8 9">
    <name type="scientific">Erysipelothrix inopinata</name>
    <dbReference type="NCBI Taxonomy" id="225084"/>
    <lineage>
        <taxon>Bacteria</taxon>
        <taxon>Bacillati</taxon>
        <taxon>Bacillota</taxon>
        <taxon>Erysipelotrichia</taxon>
        <taxon>Erysipelotrichales</taxon>
        <taxon>Erysipelotrichaceae</taxon>
        <taxon>Erysipelothrix</taxon>
    </lineage>
</organism>
<keyword evidence="4 6" id="KW-1133">Transmembrane helix</keyword>
<dbReference type="InterPro" id="IPR004680">
    <property type="entry name" value="Cit_transptr-like_dom"/>
</dbReference>
<evidence type="ECO:0000313" key="9">
    <source>
        <dbReference type="Proteomes" id="UP000515928"/>
    </source>
</evidence>
<proteinExistence type="predicted"/>
<dbReference type="NCBIfam" id="TIGR00784">
    <property type="entry name" value="citMHS"/>
    <property type="match status" value="1"/>
</dbReference>
<feature type="transmembrane region" description="Helical" evidence="6">
    <location>
        <begin position="444"/>
        <end position="465"/>
    </location>
</feature>
<feature type="transmembrane region" description="Helical" evidence="6">
    <location>
        <begin position="88"/>
        <end position="107"/>
    </location>
</feature>
<evidence type="ECO:0000256" key="1">
    <source>
        <dbReference type="ARBA" id="ARBA00004141"/>
    </source>
</evidence>
<dbReference type="GO" id="GO:0016020">
    <property type="term" value="C:membrane"/>
    <property type="evidence" value="ECO:0007669"/>
    <property type="project" value="UniProtKB-SubCell"/>
</dbReference>
<dbReference type="AlphaFoldDB" id="A0A7G9RWK9"/>
<dbReference type="KEGG" id="eio:H9L01_06250"/>
<feature type="transmembrane region" description="Helical" evidence="6">
    <location>
        <begin position="61"/>
        <end position="81"/>
    </location>
</feature>
<feature type="transmembrane region" description="Helical" evidence="6">
    <location>
        <begin position="286"/>
        <end position="305"/>
    </location>
</feature>
<protein>
    <submittedName>
        <fullName evidence="8">Citrate transporter</fullName>
    </submittedName>
</protein>
<dbReference type="InterPro" id="IPR014738">
    <property type="entry name" value="Citrate_transporter"/>
</dbReference>
<feature type="transmembrane region" description="Helical" evidence="6">
    <location>
        <begin position="317"/>
        <end position="337"/>
    </location>
</feature>
<evidence type="ECO:0000256" key="3">
    <source>
        <dbReference type="ARBA" id="ARBA00022692"/>
    </source>
</evidence>
<reference evidence="8 9" key="1">
    <citation type="submission" date="2020-08" db="EMBL/GenBank/DDBJ databases">
        <title>Genome sequence of Erysipelothrix inopinata DSM 15511T.</title>
        <authorList>
            <person name="Hyun D.-W."/>
            <person name="Bae J.-W."/>
        </authorList>
    </citation>
    <scope>NUCLEOTIDE SEQUENCE [LARGE SCALE GENOMIC DNA]</scope>
    <source>
        <strain evidence="8 9">DSM 15511</strain>
    </source>
</reference>
<accession>A0A7G9RWK9</accession>